<keyword evidence="8" id="KW-0614">Plasmid</keyword>
<feature type="domain" description="Major facilitator superfamily (MFS) profile" evidence="7">
    <location>
        <begin position="71"/>
        <end position="510"/>
    </location>
</feature>
<feature type="transmembrane region" description="Helical" evidence="6">
    <location>
        <begin position="166"/>
        <end position="185"/>
    </location>
</feature>
<dbReference type="EMBL" id="SILG01000004">
    <property type="protein sequence ID" value="TBE59951.1"/>
    <property type="molecule type" value="Genomic_DNA"/>
</dbReference>
<keyword evidence="3 6" id="KW-0812">Transmembrane</keyword>
<dbReference type="Gene3D" id="1.20.1250.20">
    <property type="entry name" value="MFS general substrate transporter like domains"/>
    <property type="match status" value="1"/>
</dbReference>
<evidence type="ECO:0000259" key="7">
    <source>
        <dbReference type="PROSITE" id="PS50850"/>
    </source>
</evidence>
<accession>A0ABY1XJY6</accession>
<comment type="caution">
    <text evidence="8">The sequence shown here is derived from an EMBL/GenBank/DDBJ whole genome shotgun (WGS) entry which is preliminary data.</text>
</comment>
<evidence type="ECO:0000256" key="2">
    <source>
        <dbReference type="ARBA" id="ARBA00022448"/>
    </source>
</evidence>
<feature type="transmembrane region" description="Helical" evidence="6">
    <location>
        <begin position="351"/>
        <end position="376"/>
    </location>
</feature>
<gene>
    <name evidence="8" type="ORF">ELH03_30265</name>
</gene>
<feature type="transmembrane region" description="Helical" evidence="6">
    <location>
        <begin position="446"/>
        <end position="472"/>
    </location>
</feature>
<keyword evidence="9" id="KW-1185">Reference proteome</keyword>
<comment type="subcellular location">
    <subcellularLocation>
        <location evidence="1">Membrane</location>
        <topology evidence="1">Multi-pass membrane protein</topology>
    </subcellularLocation>
</comment>
<dbReference type="Gene3D" id="1.20.1720.10">
    <property type="entry name" value="Multidrug resistance protein D"/>
    <property type="match status" value="1"/>
</dbReference>
<dbReference type="InterPro" id="IPR020846">
    <property type="entry name" value="MFS_dom"/>
</dbReference>
<geneLocation type="plasmid" evidence="8">
    <name>pSM51_Rh04</name>
</geneLocation>
<feature type="transmembrane region" description="Helical" evidence="6">
    <location>
        <begin position="317"/>
        <end position="339"/>
    </location>
</feature>
<feature type="transmembrane region" description="Helical" evidence="6">
    <location>
        <begin position="197"/>
        <end position="218"/>
    </location>
</feature>
<feature type="transmembrane region" description="Helical" evidence="6">
    <location>
        <begin position="67"/>
        <end position="89"/>
    </location>
</feature>
<feature type="transmembrane region" description="Helical" evidence="6">
    <location>
        <begin position="388"/>
        <end position="408"/>
    </location>
</feature>
<feature type="transmembrane region" description="Helical" evidence="6">
    <location>
        <begin position="256"/>
        <end position="276"/>
    </location>
</feature>
<evidence type="ECO:0000256" key="4">
    <source>
        <dbReference type="ARBA" id="ARBA00022989"/>
    </source>
</evidence>
<dbReference type="Proteomes" id="UP000291302">
    <property type="component" value="Unassembled WGS sequence"/>
</dbReference>
<feature type="transmembrane region" description="Helical" evidence="6">
    <location>
        <begin position="137"/>
        <end position="160"/>
    </location>
</feature>
<evidence type="ECO:0000313" key="9">
    <source>
        <dbReference type="Proteomes" id="UP000291302"/>
    </source>
</evidence>
<dbReference type="Pfam" id="PF07690">
    <property type="entry name" value="MFS_1"/>
    <property type="match status" value="1"/>
</dbReference>
<dbReference type="InterPro" id="IPR011701">
    <property type="entry name" value="MFS"/>
</dbReference>
<name>A0ABY1XJY6_9HYPH</name>
<evidence type="ECO:0000313" key="8">
    <source>
        <dbReference type="EMBL" id="TBE59951.1"/>
    </source>
</evidence>
<protein>
    <submittedName>
        <fullName evidence="8">MFS transporter</fullName>
    </submittedName>
</protein>
<organism evidence="8 9">
    <name type="scientific">Rhizobium beringeri</name>
    <dbReference type="NCBI Taxonomy" id="3019934"/>
    <lineage>
        <taxon>Bacteria</taxon>
        <taxon>Pseudomonadati</taxon>
        <taxon>Pseudomonadota</taxon>
        <taxon>Alphaproteobacteria</taxon>
        <taxon>Hyphomicrobiales</taxon>
        <taxon>Rhizobiaceae</taxon>
        <taxon>Rhizobium/Agrobacterium group</taxon>
        <taxon>Rhizobium</taxon>
    </lineage>
</organism>
<feature type="transmembrane region" description="Helical" evidence="6">
    <location>
        <begin position="414"/>
        <end position="434"/>
    </location>
</feature>
<dbReference type="PROSITE" id="PS50850">
    <property type="entry name" value="MFS"/>
    <property type="match status" value="1"/>
</dbReference>
<feature type="transmembrane region" description="Helical" evidence="6">
    <location>
        <begin position="288"/>
        <end position="305"/>
    </location>
</feature>
<proteinExistence type="predicted"/>
<dbReference type="SUPFAM" id="SSF103473">
    <property type="entry name" value="MFS general substrate transporter"/>
    <property type="match status" value="1"/>
</dbReference>
<reference evidence="8 9" key="1">
    <citation type="submission" date="2019-02" db="EMBL/GenBank/DDBJ databases">
        <title>The genomic architecture of introgression among sibling species of bacteria.</title>
        <authorList>
            <person name="Cavassim M.I.A."/>
            <person name="Moeskjaer S."/>
            <person name="Moslemi C."/>
            <person name="Fields B."/>
            <person name="Bachmann A."/>
            <person name="Vilhjalmsson B."/>
            <person name="Schierup M.H."/>
            <person name="Young J.P.W."/>
            <person name="Andersen S.U."/>
        </authorList>
    </citation>
    <scope>NUCLEOTIDE SEQUENCE [LARGE SCALE GENOMIC DNA]</scope>
    <source>
        <strain evidence="8 9">SM51</strain>
        <plasmid evidence="8">pSM51_Rh04</plasmid>
    </source>
</reference>
<evidence type="ECO:0000256" key="3">
    <source>
        <dbReference type="ARBA" id="ARBA00022692"/>
    </source>
</evidence>
<keyword evidence="4 6" id="KW-1133">Transmembrane helix</keyword>
<dbReference type="PANTHER" id="PTHR42718:SF9">
    <property type="entry name" value="MAJOR FACILITATOR SUPERFAMILY MULTIDRUG TRANSPORTER MFSC"/>
    <property type="match status" value="1"/>
</dbReference>
<keyword evidence="2" id="KW-0813">Transport</keyword>
<evidence type="ECO:0000256" key="5">
    <source>
        <dbReference type="ARBA" id="ARBA00023136"/>
    </source>
</evidence>
<keyword evidence="5 6" id="KW-0472">Membrane</keyword>
<dbReference type="InterPro" id="IPR036259">
    <property type="entry name" value="MFS_trans_sf"/>
</dbReference>
<evidence type="ECO:0000256" key="1">
    <source>
        <dbReference type="ARBA" id="ARBA00004141"/>
    </source>
</evidence>
<feature type="transmembrane region" description="Helical" evidence="6">
    <location>
        <begin position="484"/>
        <end position="504"/>
    </location>
</feature>
<feature type="transmembrane region" description="Helical" evidence="6">
    <location>
        <begin position="224"/>
        <end position="244"/>
    </location>
</feature>
<feature type="transmembrane region" description="Helical" evidence="6">
    <location>
        <begin position="109"/>
        <end position="128"/>
    </location>
</feature>
<dbReference type="CDD" id="cd17321">
    <property type="entry name" value="MFS_MMR_MDR_like"/>
    <property type="match status" value="1"/>
</dbReference>
<evidence type="ECO:0000256" key="6">
    <source>
        <dbReference type="SAM" id="Phobius"/>
    </source>
</evidence>
<sequence>MPRGRAAAAMLPASAALTKASIALKRSILKFSLMLSWDSHRLSQVTLWIKGNQRALKGEPMSNKSTFATPALAAACLGFVVVSLDATVANVALEDLRLALAANLSMLEWVLNAYTVAFAGLLLSAGAVTDMVGARRCYLAGTTIFLAASVYCGLTGTAMGLICARALQGAGAAAIVTASLALIAAGFPDRGPRSRAVAIWAMCGGSAMAAGPLIGGALLELAGWRAIFLINVPVLLTAMHLCRLTRSEPLRKARAFNPLGQSVAIVALASLTLALVEAGQRSFTSPTVLGSLAVAACCLAVFVVTEKRRTDPMLPPALFASGRFTACCLAGFALNYGFYGMLFALSLRFRVLGFGAFETGLALLPLTLCLSGANLIGGTMVGRYGARFPILCGLSLACLGYVGLAAGIGIGGYAWLVPGMFTVGAGSAIAVTALSAEALSVVESALAGIAGGTLTTARQVGGAFGVACYGILLGGKDGIESTGGLQLAFLTATIVVLAALVLGAKALRANIEAEAC</sequence>
<dbReference type="PANTHER" id="PTHR42718">
    <property type="entry name" value="MAJOR FACILITATOR SUPERFAMILY MULTIDRUG TRANSPORTER MFSC"/>
    <property type="match status" value="1"/>
</dbReference>